<reference evidence="3" key="1">
    <citation type="submission" date="2025-08" db="UniProtKB">
        <authorList>
            <consortium name="RefSeq"/>
        </authorList>
    </citation>
    <scope>IDENTIFICATION</scope>
</reference>
<name>A0ABM1EQ48_PRICU</name>
<feature type="compositionally biased region" description="Polar residues" evidence="1">
    <location>
        <begin position="194"/>
        <end position="204"/>
    </location>
</feature>
<feature type="region of interest" description="Disordered" evidence="1">
    <location>
        <begin position="231"/>
        <end position="253"/>
    </location>
</feature>
<dbReference type="PANTHER" id="PTHR14787">
    <property type="entry name" value="C10ORF188 FAMILY MEMBER"/>
    <property type="match status" value="1"/>
</dbReference>
<evidence type="ECO:0000313" key="3">
    <source>
        <dbReference type="RefSeq" id="XP_014674319.1"/>
    </source>
</evidence>
<feature type="region of interest" description="Disordered" evidence="1">
    <location>
        <begin position="194"/>
        <end position="218"/>
    </location>
</feature>
<organism evidence="2 3">
    <name type="scientific">Priapulus caudatus</name>
    <name type="common">Priapulid worm</name>
    <dbReference type="NCBI Taxonomy" id="37621"/>
    <lineage>
        <taxon>Eukaryota</taxon>
        <taxon>Metazoa</taxon>
        <taxon>Ecdysozoa</taxon>
        <taxon>Scalidophora</taxon>
        <taxon>Priapulida</taxon>
        <taxon>Priapulimorpha</taxon>
        <taxon>Priapulimorphida</taxon>
        <taxon>Priapulidae</taxon>
        <taxon>Priapulus</taxon>
    </lineage>
</organism>
<gene>
    <name evidence="3" type="primary">LOC106814519</name>
</gene>
<feature type="compositionally biased region" description="Polar residues" evidence="1">
    <location>
        <begin position="232"/>
        <end position="251"/>
    </location>
</feature>
<dbReference type="RefSeq" id="XP_014674319.1">
    <property type="nucleotide sequence ID" value="XM_014818833.1"/>
</dbReference>
<evidence type="ECO:0000256" key="1">
    <source>
        <dbReference type="SAM" id="MobiDB-lite"/>
    </source>
</evidence>
<evidence type="ECO:0000313" key="2">
    <source>
        <dbReference type="Proteomes" id="UP000695022"/>
    </source>
</evidence>
<dbReference type="GeneID" id="106814519"/>
<dbReference type="Proteomes" id="UP000695022">
    <property type="component" value="Unplaced"/>
</dbReference>
<accession>A0ABM1EQ48</accession>
<sequence>MQYCTFNATWACSLRSCEVGEITSVVSYGFDAEQWANTIEEETVNEDGVFMVDGDEKPCELTLTCQDTKQGCHAISDIVIISDARNVEVYNDVTEYVETVRGSLVSPGSKEVVYCLQIHSETPLRKCTLKFVSLFRARQLTLNALHVVLRSEAPRPAAVAAATRAGVDFEKVERMLRGVRISDDARNMMTSISAHQRATTSSPAVSEGPPASQGPPASMASMMALLSMLGTRQHQPSPLTDASSLTESADGTRQVAAPTGVVAGERAELSQHVSGRPAEAPSVGDGGADDAAGRGDIEGAVACKRCDAARTTESMLGALERRLVARFEQRFDDIDRNLERILTLLDKRASDT</sequence>
<dbReference type="PANTHER" id="PTHR14787:SF1">
    <property type="entry name" value="ATPASE PAAT"/>
    <property type="match status" value="1"/>
</dbReference>
<feature type="region of interest" description="Disordered" evidence="1">
    <location>
        <begin position="267"/>
        <end position="292"/>
    </location>
</feature>
<dbReference type="Pfam" id="PF14958">
    <property type="entry name" value="PAAT-like"/>
    <property type="match status" value="1"/>
</dbReference>
<proteinExistence type="predicted"/>
<protein>
    <submittedName>
        <fullName evidence="3">Uncharacterized protein LOC106814519</fullName>
    </submittedName>
</protein>
<keyword evidence="2" id="KW-1185">Reference proteome</keyword>
<dbReference type="InterPro" id="IPR028043">
    <property type="entry name" value="PAAT-like"/>
</dbReference>
<feature type="compositionally biased region" description="Low complexity" evidence="1">
    <location>
        <begin position="208"/>
        <end position="218"/>
    </location>
</feature>